<evidence type="ECO:0000256" key="4">
    <source>
        <dbReference type="ARBA" id="ARBA00022759"/>
    </source>
</evidence>
<reference evidence="9 10" key="1">
    <citation type="journal article" date="2015" name="Genome Biol. Evol.">
        <title>Comparative Genomics of a Bacterivorous Green Alga Reveals Evolutionary Causalities and Consequences of Phago-Mixotrophic Mode of Nutrition.</title>
        <authorList>
            <person name="Burns J.A."/>
            <person name="Paasch A."/>
            <person name="Narechania A."/>
            <person name="Kim E."/>
        </authorList>
    </citation>
    <scope>NUCLEOTIDE SEQUENCE [LARGE SCALE GENOMIC DNA]</scope>
    <source>
        <strain evidence="9 10">PLY_AMNH</strain>
    </source>
</reference>
<evidence type="ECO:0000256" key="3">
    <source>
        <dbReference type="ARBA" id="ARBA00022722"/>
    </source>
</evidence>
<evidence type="ECO:0000313" key="9">
    <source>
        <dbReference type="EMBL" id="KAK3245883.1"/>
    </source>
</evidence>
<dbReference type="Proteomes" id="UP001190700">
    <property type="component" value="Unassembled WGS sequence"/>
</dbReference>
<dbReference type="InterPro" id="IPR043502">
    <property type="entry name" value="DNA/RNA_pol_sf"/>
</dbReference>
<dbReference type="GO" id="GO:0004519">
    <property type="term" value="F:endonuclease activity"/>
    <property type="evidence" value="ECO:0007669"/>
    <property type="project" value="UniProtKB-KW"/>
</dbReference>
<accession>A0AAE0C160</accession>
<evidence type="ECO:0000256" key="2">
    <source>
        <dbReference type="ARBA" id="ARBA00022695"/>
    </source>
</evidence>
<keyword evidence="3" id="KW-0540">Nuclease</keyword>
<evidence type="ECO:0000313" key="10">
    <source>
        <dbReference type="Proteomes" id="UP001190700"/>
    </source>
</evidence>
<keyword evidence="2" id="KW-0548">Nucleotidyltransferase</keyword>
<dbReference type="FunFam" id="3.30.70.270:FF:000020">
    <property type="entry name" value="Transposon Tf2-6 polyprotein-like Protein"/>
    <property type="match status" value="1"/>
</dbReference>
<dbReference type="PANTHER" id="PTHR33064:SF29">
    <property type="entry name" value="PEPTIDASE A2 DOMAIN-CONTAINING PROTEIN-RELATED"/>
    <property type="match status" value="1"/>
</dbReference>
<name>A0AAE0C160_9CHLO</name>
<evidence type="ECO:0000256" key="1">
    <source>
        <dbReference type="ARBA" id="ARBA00022679"/>
    </source>
</evidence>
<dbReference type="EMBL" id="LGRX02030299">
    <property type="protein sequence ID" value="KAK3245883.1"/>
    <property type="molecule type" value="Genomic_DNA"/>
</dbReference>
<dbReference type="Pfam" id="PF00078">
    <property type="entry name" value="RVT_1"/>
    <property type="match status" value="1"/>
</dbReference>
<evidence type="ECO:0000259" key="7">
    <source>
        <dbReference type="Pfam" id="PF00078"/>
    </source>
</evidence>
<dbReference type="InterPro" id="IPR000477">
    <property type="entry name" value="RT_dom"/>
</dbReference>
<dbReference type="Pfam" id="PF17917">
    <property type="entry name" value="RT_RNaseH"/>
    <property type="match status" value="1"/>
</dbReference>
<sequence length="309" mass="33732">MPHTGTAELPLPVPTAHVQRALGHLPLFVSIFIDDVVVFTKGDNIEAHYNHVKQFLETCQEAGVYLKDSKAQMCKESLRFLGHTLSAKDCQPQHDKVAAIKDWPRLETVTQVRQYLGLAGYYRRFVHCFSEIAQPLTSLAKTGVPWEWGEQQQWAFEELNEDITFFCPGAGSSGHNEKAADGTVPFLAQTDANCVALGGVSMQDTGEGVKVIAYESRQFSAAEQNYHTGGSPAPGVAGVTWKGAQQAPSAVVHGLGGDYVVKTPRDELKEAGVVDEKTDLPKDPLSVLDVEDLFEDSPPAARPHTVTKY</sequence>
<dbReference type="InterPro" id="IPR051320">
    <property type="entry name" value="Viral_Replic_Matur_Polypro"/>
</dbReference>
<dbReference type="GO" id="GO:0016787">
    <property type="term" value="F:hydrolase activity"/>
    <property type="evidence" value="ECO:0007669"/>
    <property type="project" value="UniProtKB-KW"/>
</dbReference>
<dbReference type="Gene3D" id="3.30.70.270">
    <property type="match status" value="2"/>
</dbReference>
<evidence type="ECO:0000256" key="5">
    <source>
        <dbReference type="ARBA" id="ARBA00022801"/>
    </source>
</evidence>
<feature type="domain" description="Reverse transcriptase" evidence="7">
    <location>
        <begin position="27"/>
        <end position="85"/>
    </location>
</feature>
<dbReference type="InterPro" id="IPR043128">
    <property type="entry name" value="Rev_trsase/Diguanyl_cyclase"/>
</dbReference>
<dbReference type="GO" id="GO:0003964">
    <property type="term" value="F:RNA-directed DNA polymerase activity"/>
    <property type="evidence" value="ECO:0007669"/>
    <property type="project" value="UniProtKB-KW"/>
</dbReference>
<proteinExistence type="predicted"/>
<evidence type="ECO:0000259" key="8">
    <source>
        <dbReference type="Pfam" id="PF17917"/>
    </source>
</evidence>
<organism evidence="9 10">
    <name type="scientific">Cymbomonas tetramitiformis</name>
    <dbReference type="NCBI Taxonomy" id="36881"/>
    <lineage>
        <taxon>Eukaryota</taxon>
        <taxon>Viridiplantae</taxon>
        <taxon>Chlorophyta</taxon>
        <taxon>Pyramimonadophyceae</taxon>
        <taxon>Pyramimonadales</taxon>
        <taxon>Pyramimonadaceae</taxon>
        <taxon>Cymbomonas</taxon>
    </lineage>
</organism>
<dbReference type="InterPro" id="IPR041373">
    <property type="entry name" value="RT_RNaseH"/>
</dbReference>
<keyword evidence="10" id="KW-1185">Reference proteome</keyword>
<feature type="domain" description="Reverse transcriptase RNase H-like" evidence="8">
    <location>
        <begin position="184"/>
        <end position="228"/>
    </location>
</feature>
<evidence type="ECO:0008006" key="11">
    <source>
        <dbReference type="Google" id="ProtNLM"/>
    </source>
</evidence>
<comment type="caution">
    <text evidence="9">The sequence shown here is derived from an EMBL/GenBank/DDBJ whole genome shotgun (WGS) entry which is preliminary data.</text>
</comment>
<protein>
    <recommendedName>
        <fullName evidence="11">Reverse transcriptase domain-containing protein</fullName>
    </recommendedName>
</protein>
<keyword evidence="6" id="KW-0695">RNA-directed DNA polymerase</keyword>
<keyword evidence="4" id="KW-0255">Endonuclease</keyword>
<keyword evidence="1" id="KW-0808">Transferase</keyword>
<evidence type="ECO:0000256" key="6">
    <source>
        <dbReference type="ARBA" id="ARBA00022918"/>
    </source>
</evidence>
<dbReference type="PANTHER" id="PTHR33064">
    <property type="entry name" value="POL PROTEIN"/>
    <property type="match status" value="1"/>
</dbReference>
<dbReference type="AlphaFoldDB" id="A0AAE0C160"/>
<dbReference type="SUPFAM" id="SSF56672">
    <property type="entry name" value="DNA/RNA polymerases"/>
    <property type="match status" value="1"/>
</dbReference>
<gene>
    <name evidence="9" type="ORF">CYMTET_44571</name>
</gene>
<keyword evidence="5" id="KW-0378">Hydrolase</keyword>